<feature type="compositionally biased region" description="Basic residues" evidence="1">
    <location>
        <begin position="638"/>
        <end position="652"/>
    </location>
</feature>
<evidence type="ECO:0000256" key="1">
    <source>
        <dbReference type="SAM" id="MobiDB-lite"/>
    </source>
</evidence>
<feature type="region of interest" description="Disordered" evidence="1">
    <location>
        <begin position="508"/>
        <end position="652"/>
    </location>
</feature>
<protein>
    <submittedName>
        <fullName evidence="2">Acyl-CoA dehydrogenase</fullName>
    </submittedName>
</protein>
<feature type="compositionally biased region" description="Basic residues" evidence="1">
    <location>
        <begin position="261"/>
        <end position="287"/>
    </location>
</feature>
<feature type="region of interest" description="Disordered" evidence="1">
    <location>
        <begin position="1"/>
        <end position="298"/>
    </location>
</feature>
<dbReference type="AlphaFoldDB" id="A0A6J4T5B2"/>
<organism evidence="2">
    <name type="scientific">uncultured Solirubrobacteraceae bacterium</name>
    <dbReference type="NCBI Taxonomy" id="1162706"/>
    <lineage>
        <taxon>Bacteria</taxon>
        <taxon>Bacillati</taxon>
        <taxon>Actinomycetota</taxon>
        <taxon>Thermoleophilia</taxon>
        <taxon>Solirubrobacterales</taxon>
        <taxon>Solirubrobacteraceae</taxon>
        <taxon>environmental samples</taxon>
    </lineage>
</organism>
<feature type="compositionally biased region" description="Basic residues" evidence="1">
    <location>
        <begin position="607"/>
        <end position="619"/>
    </location>
</feature>
<feature type="non-terminal residue" evidence="2">
    <location>
        <position position="1"/>
    </location>
</feature>
<feature type="compositionally biased region" description="Basic residues" evidence="1">
    <location>
        <begin position="338"/>
        <end position="347"/>
    </location>
</feature>
<feature type="compositionally biased region" description="Basic and acidic residues" evidence="1">
    <location>
        <begin position="149"/>
        <end position="161"/>
    </location>
</feature>
<feature type="compositionally biased region" description="Basic residues" evidence="1">
    <location>
        <begin position="208"/>
        <end position="217"/>
    </location>
</feature>
<feature type="compositionally biased region" description="Basic and acidic residues" evidence="1">
    <location>
        <begin position="624"/>
        <end position="637"/>
    </location>
</feature>
<feature type="compositionally biased region" description="Low complexity" evidence="1">
    <location>
        <begin position="560"/>
        <end position="585"/>
    </location>
</feature>
<accession>A0A6J4T5B2</accession>
<feature type="non-terminal residue" evidence="2">
    <location>
        <position position="652"/>
    </location>
</feature>
<feature type="compositionally biased region" description="Basic and acidic residues" evidence="1">
    <location>
        <begin position="11"/>
        <end position="23"/>
    </location>
</feature>
<reference evidence="2" key="1">
    <citation type="submission" date="2020-02" db="EMBL/GenBank/DDBJ databases">
        <authorList>
            <person name="Meier V. D."/>
        </authorList>
    </citation>
    <scope>NUCLEOTIDE SEQUENCE</scope>
    <source>
        <strain evidence="2">AVDCRST_MAG30</strain>
    </source>
</reference>
<name>A0A6J4T5B2_9ACTN</name>
<feature type="compositionally biased region" description="Basic residues" evidence="1">
    <location>
        <begin position="227"/>
        <end position="244"/>
    </location>
</feature>
<proteinExistence type="predicted"/>
<feature type="compositionally biased region" description="Basic and acidic residues" evidence="1">
    <location>
        <begin position="180"/>
        <end position="207"/>
    </location>
</feature>
<feature type="region of interest" description="Disordered" evidence="1">
    <location>
        <begin position="315"/>
        <end position="495"/>
    </location>
</feature>
<feature type="compositionally biased region" description="Basic and acidic residues" evidence="1">
    <location>
        <begin position="73"/>
        <end position="102"/>
    </location>
</feature>
<gene>
    <name evidence="2" type="ORF">AVDCRST_MAG30-2663</name>
</gene>
<dbReference type="EMBL" id="CADCVS010000345">
    <property type="protein sequence ID" value="CAA9514213.1"/>
    <property type="molecule type" value="Genomic_DNA"/>
</dbReference>
<sequence>GYDESVLRAVQADRRGEPRDRVEAALLRQGALPRQLQARPDPPAAQGGPRARREGRGPPGGPADVPRGAGRPPPDRARREDPGGRHRGPEVAGLPRDEDPRGVRRPRPQPGLLQQGAGPGRHLPRRAGDAAVGAPVDRPPRAAAHVRHRGAEARVAPEGRQHAHLGLPAHRAGRRLGPGAHERDGRPDRGRHGLQDQRHQAVGDQRRDRRRGHRHGRRAQDGDDQGRHHRLHRPLRLRGHHRRDPQRLHGPARDRELPHPLRGRPRPERRGRRRGGQGPARRARHPQHGPSVAARDRLGVHEVLAEDLARVGAGAQAVGQAGGHPRPGRAEAGLPGGHRVRPGRPRRRLEPPRGRQAQRLPGRGRAREALRLRDGLAGGRHDDPDPRRPRVRDRRVAQGARREADPGRADAARHADQPHLRGLHGDHAPADRPRGARPAPRGRGRHPRPEDRHERQGQGGRRRGEVLRRLPADARHRRGPEAQGLRAGVRPAGQAPALRRAPLAQARALDHGPHGRPPGVPGAEGRAARPRRRHRRGALRDLLRVRLRVHDRHAGPRPPRGGLRAGRPLRQAGAASRGDQVLRAVPQRRQRPVQDGAAGARGPLHVVRGRHPRSGRRGPAHAQAHGDRGVEVREGAGRRRARRRRAGRSGSV</sequence>
<evidence type="ECO:0000313" key="2">
    <source>
        <dbReference type="EMBL" id="CAA9514213.1"/>
    </source>
</evidence>
<feature type="compositionally biased region" description="Basic residues" evidence="1">
    <location>
        <begin position="528"/>
        <end position="537"/>
    </location>
</feature>
<feature type="compositionally biased region" description="Basic and acidic residues" evidence="1">
    <location>
        <begin position="447"/>
        <end position="474"/>
    </location>
</feature>
<feature type="compositionally biased region" description="Basic and acidic residues" evidence="1">
    <location>
        <begin position="365"/>
        <end position="434"/>
    </location>
</feature>
<feature type="compositionally biased region" description="Basic and acidic residues" evidence="1">
    <location>
        <begin position="245"/>
        <end position="259"/>
    </location>
</feature>